<feature type="compositionally biased region" description="Basic residues" evidence="3">
    <location>
        <begin position="118"/>
        <end position="127"/>
    </location>
</feature>
<accession>A0A9X4LIT2</accession>
<dbReference type="PANTHER" id="PTHR30469">
    <property type="entry name" value="MULTIDRUG RESISTANCE PROTEIN MDTA"/>
    <property type="match status" value="1"/>
</dbReference>
<feature type="domain" description="CzcB-like barrel-sandwich hybrid" evidence="4">
    <location>
        <begin position="235"/>
        <end position="380"/>
    </location>
</feature>
<evidence type="ECO:0000313" key="6">
    <source>
        <dbReference type="Proteomes" id="UP001152766"/>
    </source>
</evidence>
<name>A0A9X4LIT2_9BURK</name>
<keyword evidence="2" id="KW-0175">Coiled coil</keyword>
<feature type="coiled-coil region" evidence="2">
    <location>
        <begin position="288"/>
        <end position="348"/>
    </location>
</feature>
<feature type="compositionally biased region" description="Low complexity" evidence="3">
    <location>
        <begin position="29"/>
        <end position="50"/>
    </location>
</feature>
<dbReference type="Proteomes" id="UP001152766">
    <property type="component" value="Unassembled WGS sequence"/>
</dbReference>
<organism evidence="5 6">
    <name type="scientific">Pelomonas aquatica</name>
    <dbReference type="NCBI Taxonomy" id="431058"/>
    <lineage>
        <taxon>Bacteria</taxon>
        <taxon>Pseudomonadati</taxon>
        <taxon>Pseudomonadota</taxon>
        <taxon>Betaproteobacteria</taxon>
        <taxon>Burkholderiales</taxon>
        <taxon>Sphaerotilaceae</taxon>
        <taxon>Roseateles</taxon>
    </lineage>
</organism>
<sequence length="473" mass="50389">MGRRGRGGRRQRGPRPAGADRHAQRAGLGADRPGAVAGRRAACRAQRAPGCRGGADHCARRAGRPHHGRDEHGRPRHRHPPRRAGAGRGRVASHPDRVPRVAAHRPPAVRAQRAPGPARRRAGHRQQQRCAVRPPAAAAAPRAAPARLARAADAARPGQAGPGAGRKARLPRAPADPEAGPRTPPIDWLCRAGDMTQRRGLMAAARVLSGALLAPGLVAPAAAAEFDCLIEPAQVVEVRSPVVGLLEQVHVRRGTGIRQGQVLVTIESSVERSGADAARFRAGAQGPLQQARHKVAATREKARRMAELYGEEFVSAQARDDAAADASQAEAELKTAEENAELARLEERQAVDTLNRRQLRSPFNGVVVDQYLYPGALVEPGDNKKPILKIAQTQPLAVQAILPFRYLPQVKVGGRATVIPEKPFTRSLDVPITTVDRVVDSAAGTFGVMLLLPNTGQELPGGIRCRLSLPGLD</sequence>
<evidence type="ECO:0000256" key="3">
    <source>
        <dbReference type="SAM" id="MobiDB-lite"/>
    </source>
</evidence>
<feature type="region of interest" description="Disordered" evidence="3">
    <location>
        <begin position="1"/>
        <end position="187"/>
    </location>
</feature>
<feature type="compositionally biased region" description="Basic residues" evidence="3">
    <location>
        <begin position="1"/>
        <end position="13"/>
    </location>
</feature>
<evidence type="ECO:0000313" key="5">
    <source>
        <dbReference type="EMBL" id="MDG0864871.1"/>
    </source>
</evidence>
<evidence type="ECO:0000256" key="2">
    <source>
        <dbReference type="SAM" id="Coils"/>
    </source>
</evidence>
<dbReference type="InterPro" id="IPR006143">
    <property type="entry name" value="RND_pump_MFP"/>
</dbReference>
<feature type="compositionally biased region" description="Low complexity" evidence="3">
    <location>
        <begin position="128"/>
        <end position="159"/>
    </location>
</feature>
<dbReference type="InterPro" id="IPR058647">
    <property type="entry name" value="BSH_CzcB-like"/>
</dbReference>
<dbReference type="Gene3D" id="2.40.50.100">
    <property type="match status" value="1"/>
</dbReference>
<dbReference type="Gene3D" id="2.40.30.170">
    <property type="match status" value="1"/>
</dbReference>
<dbReference type="AlphaFoldDB" id="A0A9X4LIT2"/>
<dbReference type="NCBIfam" id="TIGR01730">
    <property type="entry name" value="RND_mfp"/>
    <property type="match status" value="1"/>
</dbReference>
<dbReference type="SUPFAM" id="SSF111369">
    <property type="entry name" value="HlyD-like secretion proteins"/>
    <property type="match status" value="1"/>
</dbReference>
<proteinExistence type="inferred from homology"/>
<reference evidence="5" key="1">
    <citation type="submission" date="2019-02" db="EMBL/GenBank/DDBJ databases">
        <title>Draft genome of the type strain Pelomonas aquatica CCUG 52575T.</title>
        <authorList>
            <person name="Gomila M."/>
            <person name="Lalucat J."/>
        </authorList>
    </citation>
    <scope>NUCLEOTIDE SEQUENCE</scope>
    <source>
        <strain evidence="5">CCUG 52575</strain>
    </source>
</reference>
<evidence type="ECO:0000259" key="4">
    <source>
        <dbReference type="Pfam" id="PF25973"/>
    </source>
</evidence>
<evidence type="ECO:0000256" key="1">
    <source>
        <dbReference type="ARBA" id="ARBA00009477"/>
    </source>
</evidence>
<dbReference type="EMBL" id="SGUG01000043">
    <property type="protein sequence ID" value="MDG0864871.1"/>
    <property type="molecule type" value="Genomic_DNA"/>
</dbReference>
<gene>
    <name evidence="5" type="ORF">EXJ73_20640</name>
</gene>
<feature type="compositionally biased region" description="Low complexity" evidence="3">
    <location>
        <begin position="100"/>
        <end position="117"/>
    </location>
</feature>
<comment type="caution">
    <text evidence="5">The sequence shown here is derived from an EMBL/GenBank/DDBJ whole genome shotgun (WGS) entry which is preliminary data.</text>
</comment>
<protein>
    <submittedName>
        <fullName evidence="5">Efflux RND transporter periplasmic adaptor subunit</fullName>
    </submittedName>
</protein>
<dbReference type="GO" id="GO:0015562">
    <property type="term" value="F:efflux transmembrane transporter activity"/>
    <property type="evidence" value="ECO:0007669"/>
    <property type="project" value="TreeGrafter"/>
</dbReference>
<comment type="similarity">
    <text evidence="1">Belongs to the membrane fusion protein (MFP) (TC 8.A.1) family.</text>
</comment>
<dbReference type="GO" id="GO:1990281">
    <property type="term" value="C:efflux pump complex"/>
    <property type="evidence" value="ECO:0007669"/>
    <property type="project" value="TreeGrafter"/>
</dbReference>
<dbReference type="PANTHER" id="PTHR30469:SF15">
    <property type="entry name" value="HLYD FAMILY OF SECRETION PROTEINS"/>
    <property type="match status" value="1"/>
</dbReference>
<dbReference type="Pfam" id="PF25973">
    <property type="entry name" value="BSH_CzcB"/>
    <property type="match status" value="1"/>
</dbReference>
<dbReference type="Gene3D" id="1.10.287.470">
    <property type="entry name" value="Helix hairpin bin"/>
    <property type="match status" value="1"/>
</dbReference>
<keyword evidence="6" id="KW-1185">Reference proteome</keyword>